<keyword evidence="8" id="KW-1185">Reference proteome</keyword>
<evidence type="ECO:0000256" key="2">
    <source>
        <dbReference type="ARBA" id="ARBA00006671"/>
    </source>
</evidence>
<dbReference type="Proteomes" id="UP000325296">
    <property type="component" value="Unassembled WGS sequence"/>
</dbReference>
<reference evidence="6 9" key="2">
    <citation type="submission" date="2019-09" db="EMBL/GenBank/DDBJ databases">
        <title>Draft genome sequence of Pseudomonas brenneri CCUG 51514(T).</title>
        <authorList>
            <person name="Tunovic T."/>
            <person name="Pineiro-Iglesias B."/>
            <person name="Unosson C."/>
            <person name="Inganas E."/>
            <person name="Ohlen M."/>
            <person name="Cardew S."/>
            <person name="Jensie-Markopoulos S."/>
            <person name="Salva-Serra F."/>
            <person name="Jaen-Luchoro D."/>
            <person name="Svensson-Stadler L."/>
            <person name="Chun J."/>
            <person name="Moore E."/>
        </authorList>
    </citation>
    <scope>NUCLEOTIDE SEQUENCE [LARGE SCALE GENOMIC DNA]</scope>
    <source>
        <strain evidence="6 9">CCUG 51514</strain>
    </source>
</reference>
<dbReference type="PANTHER" id="PTHR33420:SF3">
    <property type="entry name" value="FIMBRIAL SUBUNIT ELFA"/>
    <property type="match status" value="1"/>
</dbReference>
<dbReference type="PANTHER" id="PTHR33420">
    <property type="entry name" value="FIMBRIAL SUBUNIT ELFA-RELATED"/>
    <property type="match status" value="1"/>
</dbReference>
<gene>
    <name evidence="6" type="ORF">F1720_01150</name>
    <name evidence="7" type="ORF">SAMN04490181_1783</name>
</gene>
<evidence type="ECO:0000259" key="5">
    <source>
        <dbReference type="Pfam" id="PF00419"/>
    </source>
</evidence>
<dbReference type="RefSeq" id="WP_090291145.1">
    <property type="nucleotide sequence ID" value="NZ_BMNU01000001.1"/>
</dbReference>
<evidence type="ECO:0000313" key="8">
    <source>
        <dbReference type="Proteomes" id="UP000199620"/>
    </source>
</evidence>
<proteinExistence type="inferred from homology"/>
<keyword evidence="4" id="KW-0281">Fimbrium</keyword>
<dbReference type="EMBL" id="VUOL01000001">
    <property type="protein sequence ID" value="KAA2233666.1"/>
    <property type="molecule type" value="Genomic_DNA"/>
</dbReference>
<dbReference type="GO" id="GO:0043709">
    <property type="term" value="P:cell adhesion involved in single-species biofilm formation"/>
    <property type="evidence" value="ECO:0007669"/>
    <property type="project" value="TreeGrafter"/>
</dbReference>
<organism evidence="6 9">
    <name type="scientific">Pseudomonas brenneri</name>
    <dbReference type="NCBI Taxonomy" id="129817"/>
    <lineage>
        <taxon>Bacteria</taxon>
        <taxon>Pseudomonadati</taxon>
        <taxon>Pseudomonadota</taxon>
        <taxon>Gammaproteobacteria</taxon>
        <taxon>Pseudomonadales</taxon>
        <taxon>Pseudomonadaceae</taxon>
        <taxon>Pseudomonas</taxon>
    </lineage>
</organism>
<comment type="subcellular location">
    <subcellularLocation>
        <location evidence="1">Fimbrium</location>
    </subcellularLocation>
</comment>
<dbReference type="InterPro" id="IPR050263">
    <property type="entry name" value="Bact_Fimbrial_Adh_Pro"/>
</dbReference>
<evidence type="ECO:0000256" key="3">
    <source>
        <dbReference type="ARBA" id="ARBA00022729"/>
    </source>
</evidence>
<dbReference type="AlphaFoldDB" id="A0A5B2V438"/>
<dbReference type="InterPro" id="IPR036937">
    <property type="entry name" value="Adhesion_dom_fimbrial_sf"/>
</dbReference>
<evidence type="ECO:0000313" key="6">
    <source>
        <dbReference type="EMBL" id="KAA2233666.1"/>
    </source>
</evidence>
<keyword evidence="3" id="KW-0732">Signal</keyword>
<evidence type="ECO:0000313" key="7">
    <source>
        <dbReference type="EMBL" id="SDU93446.1"/>
    </source>
</evidence>
<dbReference type="InterPro" id="IPR000259">
    <property type="entry name" value="Adhesion_dom_fimbrial"/>
</dbReference>
<name>A0A5B2V438_9PSED</name>
<protein>
    <submittedName>
        <fullName evidence="6">Fimbrial protein</fullName>
    </submittedName>
</protein>
<dbReference type="EMBL" id="LT629800">
    <property type="protein sequence ID" value="SDU93446.1"/>
    <property type="molecule type" value="Genomic_DNA"/>
</dbReference>
<dbReference type="Gene3D" id="2.60.40.1090">
    <property type="entry name" value="Fimbrial-type adhesion domain"/>
    <property type="match status" value="1"/>
</dbReference>
<accession>A0A5B2V438</accession>
<evidence type="ECO:0000313" key="9">
    <source>
        <dbReference type="Proteomes" id="UP000325296"/>
    </source>
</evidence>
<evidence type="ECO:0000256" key="4">
    <source>
        <dbReference type="ARBA" id="ARBA00023263"/>
    </source>
</evidence>
<comment type="similarity">
    <text evidence="2">Belongs to the fimbrial protein family.</text>
</comment>
<reference evidence="7 8" key="1">
    <citation type="submission" date="2016-10" db="EMBL/GenBank/DDBJ databases">
        <authorList>
            <person name="Varghese N."/>
            <person name="Submissions S."/>
        </authorList>
    </citation>
    <scope>NUCLEOTIDE SEQUENCE [LARGE SCALE GENOMIC DNA]</scope>
    <source>
        <strain evidence="7 8">BS2771</strain>
    </source>
</reference>
<dbReference type="OrthoDB" id="6454848at2"/>
<dbReference type="SUPFAM" id="SSF49401">
    <property type="entry name" value="Bacterial adhesins"/>
    <property type="match status" value="1"/>
</dbReference>
<sequence length="178" mass="18734">MRTLTTRLAFSTLVLLSVLPGITRAELAKINLIMTATLVTDSCEVSADSQSIVVNMGSWAAKQFTGAGQSVTPTRFVINLENCTNLKKGVSLTFNGIADATDPTLLAISEQGAAQNIAIAILDQDRTQIPLGQTIAVTGLGSTSQSASMVFFSQYRATAARVIPGKANADATFTLSYE</sequence>
<dbReference type="Proteomes" id="UP000199620">
    <property type="component" value="Chromosome I"/>
</dbReference>
<feature type="domain" description="Fimbrial-type adhesion" evidence="5">
    <location>
        <begin position="34"/>
        <end position="177"/>
    </location>
</feature>
<dbReference type="InterPro" id="IPR008966">
    <property type="entry name" value="Adhesion_dom_sf"/>
</dbReference>
<dbReference type="Pfam" id="PF00419">
    <property type="entry name" value="Fimbrial"/>
    <property type="match status" value="1"/>
</dbReference>
<dbReference type="GO" id="GO:0009289">
    <property type="term" value="C:pilus"/>
    <property type="evidence" value="ECO:0007669"/>
    <property type="project" value="UniProtKB-SubCell"/>
</dbReference>
<evidence type="ECO:0000256" key="1">
    <source>
        <dbReference type="ARBA" id="ARBA00004561"/>
    </source>
</evidence>